<dbReference type="Gene3D" id="3.30.479.30">
    <property type="entry name" value="Band 7 domain"/>
    <property type="match status" value="1"/>
</dbReference>
<feature type="domain" description="Band 7" evidence="8">
    <location>
        <begin position="20"/>
        <end position="185"/>
    </location>
</feature>
<dbReference type="Pfam" id="PF01145">
    <property type="entry name" value="Band_7"/>
    <property type="match status" value="1"/>
</dbReference>
<comment type="similarity">
    <text evidence="2 6">Belongs to the band 7/mec-2 family. HflC subfamily.</text>
</comment>
<organism evidence="9">
    <name type="scientific">uncultured Thiotrichaceae bacterium</name>
    <dbReference type="NCBI Taxonomy" id="298394"/>
    <lineage>
        <taxon>Bacteria</taxon>
        <taxon>Pseudomonadati</taxon>
        <taxon>Pseudomonadota</taxon>
        <taxon>Gammaproteobacteria</taxon>
        <taxon>Thiotrichales</taxon>
        <taxon>Thiotrichaceae</taxon>
        <taxon>environmental samples</taxon>
    </lineage>
</organism>
<dbReference type="InterPro" id="IPR036013">
    <property type="entry name" value="Band_7/SPFH_dom_sf"/>
</dbReference>
<dbReference type="InterPro" id="IPR010200">
    <property type="entry name" value="HflC"/>
</dbReference>
<keyword evidence="3 7" id="KW-0812">Transmembrane</keyword>
<name>A0A6S6TEH1_9GAMM</name>
<keyword evidence="4 7" id="KW-1133">Transmembrane helix</keyword>
<dbReference type="CDD" id="cd03405">
    <property type="entry name" value="SPFH_HflC"/>
    <property type="match status" value="1"/>
</dbReference>
<dbReference type="PANTHER" id="PTHR42911:SF1">
    <property type="entry name" value="MODULATOR OF FTSH PROTEASE HFLC"/>
    <property type="match status" value="1"/>
</dbReference>
<comment type="function">
    <text evidence="6">HflC and HflK could regulate a protease.</text>
</comment>
<dbReference type="EMBL" id="CACVAY010000071">
    <property type="protein sequence ID" value="CAA6814909.1"/>
    <property type="molecule type" value="Genomic_DNA"/>
</dbReference>
<gene>
    <name evidence="9" type="ORF">HELGO_WM4382</name>
</gene>
<dbReference type="GO" id="GO:0016020">
    <property type="term" value="C:membrane"/>
    <property type="evidence" value="ECO:0007669"/>
    <property type="project" value="UniProtKB-SubCell"/>
</dbReference>
<evidence type="ECO:0000256" key="4">
    <source>
        <dbReference type="ARBA" id="ARBA00022989"/>
    </source>
</evidence>
<dbReference type="PIRSF" id="PIRSF005651">
    <property type="entry name" value="HflC"/>
    <property type="match status" value="1"/>
</dbReference>
<dbReference type="SMART" id="SM00244">
    <property type="entry name" value="PHB"/>
    <property type="match status" value="1"/>
</dbReference>
<dbReference type="NCBIfam" id="TIGR01932">
    <property type="entry name" value="hflC"/>
    <property type="match status" value="1"/>
</dbReference>
<keyword evidence="5 7" id="KW-0472">Membrane</keyword>
<proteinExistence type="inferred from homology"/>
<comment type="subcellular location">
    <subcellularLocation>
        <location evidence="1">Membrane</location>
        <topology evidence="1">Single-pass membrane protein</topology>
    </subcellularLocation>
</comment>
<evidence type="ECO:0000256" key="7">
    <source>
        <dbReference type="SAM" id="Phobius"/>
    </source>
</evidence>
<dbReference type="PANTHER" id="PTHR42911">
    <property type="entry name" value="MODULATOR OF FTSH PROTEASE HFLC"/>
    <property type="match status" value="1"/>
</dbReference>
<dbReference type="SUPFAM" id="SSF117892">
    <property type="entry name" value="Band 7/SPFH domain"/>
    <property type="match status" value="1"/>
</dbReference>
<evidence type="ECO:0000256" key="1">
    <source>
        <dbReference type="ARBA" id="ARBA00004167"/>
    </source>
</evidence>
<evidence type="ECO:0000313" key="9">
    <source>
        <dbReference type="EMBL" id="CAA6814909.1"/>
    </source>
</evidence>
<evidence type="ECO:0000256" key="2">
    <source>
        <dbReference type="ARBA" id="ARBA00007862"/>
    </source>
</evidence>
<protein>
    <recommendedName>
        <fullName evidence="6">Protein HflC</fullName>
    </recommendedName>
</protein>
<accession>A0A6S6TEH1</accession>
<dbReference type="InterPro" id="IPR001107">
    <property type="entry name" value="Band_7"/>
</dbReference>
<dbReference type="AlphaFoldDB" id="A0A6S6TEH1"/>
<evidence type="ECO:0000256" key="5">
    <source>
        <dbReference type="ARBA" id="ARBA00023136"/>
    </source>
</evidence>
<evidence type="ECO:0000256" key="6">
    <source>
        <dbReference type="PIRNR" id="PIRNR005651"/>
    </source>
</evidence>
<evidence type="ECO:0000256" key="3">
    <source>
        <dbReference type="ARBA" id="ARBA00022692"/>
    </source>
</evidence>
<sequence>MKVSQGLFIAIAVAIFIVFTSIYTVDEREKALKFRFKEIVQADIGPGLHFKWPTNLVDNIKKFPAQVLVLQVDKKRFLTGEKKYVLVDFFVEWKIKDVTRYYVATRGDYATANRRLESIMTAGLRGEFGKRTIQEAISGQRGEIMQTLQEKSNIAANELGVQVVDVRVSRIDFPDSVSESVYDRMRSERMRVAQDFRSRGEEEAEKIKAAADRQSTVIMANAYKEAETVRGEGDAKASAIYAQAYQQDSEFYSFYRSLNAYKNSLGQEGDVMVLEPNSEFFEFFKNKGK</sequence>
<reference evidence="9" key="1">
    <citation type="submission" date="2020-01" db="EMBL/GenBank/DDBJ databases">
        <authorList>
            <person name="Meier V. D."/>
            <person name="Meier V D."/>
        </authorList>
    </citation>
    <scope>NUCLEOTIDE SEQUENCE</scope>
    <source>
        <strain evidence="9">HLG_WM_MAG_07</strain>
    </source>
</reference>
<evidence type="ECO:0000259" key="8">
    <source>
        <dbReference type="SMART" id="SM00244"/>
    </source>
</evidence>
<feature type="transmembrane region" description="Helical" evidence="7">
    <location>
        <begin position="6"/>
        <end position="25"/>
    </location>
</feature>